<protein>
    <submittedName>
        <fullName evidence="2">Uncharacterized protein</fullName>
    </submittedName>
</protein>
<comment type="caution">
    <text evidence="2">The sequence shown here is derived from an EMBL/GenBank/DDBJ whole genome shotgun (WGS) entry which is preliminary data.</text>
</comment>
<proteinExistence type="predicted"/>
<dbReference type="AlphaFoldDB" id="A0AAE1DB28"/>
<gene>
    <name evidence="2" type="ORF">RRG08_024021</name>
</gene>
<organism evidence="2 3">
    <name type="scientific">Elysia crispata</name>
    <name type="common">lettuce slug</name>
    <dbReference type="NCBI Taxonomy" id="231223"/>
    <lineage>
        <taxon>Eukaryota</taxon>
        <taxon>Metazoa</taxon>
        <taxon>Spiralia</taxon>
        <taxon>Lophotrochozoa</taxon>
        <taxon>Mollusca</taxon>
        <taxon>Gastropoda</taxon>
        <taxon>Heterobranchia</taxon>
        <taxon>Euthyneura</taxon>
        <taxon>Panpulmonata</taxon>
        <taxon>Sacoglossa</taxon>
        <taxon>Placobranchoidea</taxon>
        <taxon>Plakobranchidae</taxon>
        <taxon>Elysia</taxon>
    </lineage>
</organism>
<dbReference type="EMBL" id="JAWDGP010004479">
    <property type="protein sequence ID" value="KAK3763966.1"/>
    <property type="molecule type" value="Genomic_DNA"/>
</dbReference>
<evidence type="ECO:0000313" key="3">
    <source>
        <dbReference type="Proteomes" id="UP001283361"/>
    </source>
</evidence>
<name>A0AAE1DB28_9GAST</name>
<keyword evidence="3" id="KW-1185">Reference proteome</keyword>
<dbReference type="Proteomes" id="UP001283361">
    <property type="component" value="Unassembled WGS sequence"/>
</dbReference>
<evidence type="ECO:0000313" key="2">
    <source>
        <dbReference type="EMBL" id="KAK3763966.1"/>
    </source>
</evidence>
<accession>A0AAE1DB28</accession>
<feature type="region of interest" description="Disordered" evidence="1">
    <location>
        <begin position="78"/>
        <end position="102"/>
    </location>
</feature>
<sequence>MLDASNLARIQHNGLWLRGVSAEYQRSVKETCSSKINVLHFGLCFCNVHLIHMVTHGRFGGTSDKQLNELHEVKASFEPIYSGPSEPKQATRVETAADEGNL</sequence>
<evidence type="ECO:0000256" key="1">
    <source>
        <dbReference type="SAM" id="MobiDB-lite"/>
    </source>
</evidence>
<reference evidence="2" key="1">
    <citation type="journal article" date="2023" name="G3 (Bethesda)">
        <title>A reference genome for the long-term kleptoplast-retaining sea slug Elysia crispata morphotype clarki.</title>
        <authorList>
            <person name="Eastman K.E."/>
            <person name="Pendleton A.L."/>
            <person name="Shaikh M.A."/>
            <person name="Suttiyut T."/>
            <person name="Ogas R."/>
            <person name="Tomko P."/>
            <person name="Gavelis G."/>
            <person name="Widhalm J.R."/>
            <person name="Wisecaver J.H."/>
        </authorList>
    </citation>
    <scope>NUCLEOTIDE SEQUENCE</scope>
    <source>
        <strain evidence="2">ECLA1</strain>
    </source>
</reference>